<protein>
    <submittedName>
        <fullName evidence="5">3',5'-cyclic AMP phosphodiesterase CpdA</fullName>
    </submittedName>
</protein>
<gene>
    <name evidence="5" type="ORF">SAMN05216362_11229</name>
</gene>
<keyword evidence="2" id="KW-0732">Signal</keyword>
<dbReference type="EMBL" id="FOES01000012">
    <property type="protein sequence ID" value="SEQ37387.1"/>
    <property type="molecule type" value="Genomic_DNA"/>
</dbReference>
<evidence type="ECO:0000313" key="6">
    <source>
        <dbReference type="Proteomes" id="UP000199427"/>
    </source>
</evidence>
<dbReference type="RefSeq" id="WP_091773396.1">
    <property type="nucleotide sequence ID" value="NZ_FOES01000012.1"/>
</dbReference>
<dbReference type="PANTHER" id="PTHR40446">
    <property type="entry name" value="N-ACETYLGLUCOSAMINE-1-PHOSPHODIESTER ALPHA-N-ACETYLGLUCOSAMINIDASE"/>
    <property type="match status" value="1"/>
</dbReference>
<sequence length="1125" mass="122275">MSRKGLMSFLVGVLIFCTFSPVVQAEPSPIGDTRSASSDKSEPVVTVGPSGKTILTNEETTKIGPGLELTTFERFDGRGWLNGEVMTIDLENEAVSTDLLYPGEISDTKPVSELAKQHGAVAGVNGDFFDINNTNAPLGTMIQDGEMLKGPQGSHTLTFGVDENGLGNLSRIFLEGTVQLPSSSVELAALNQSSIPADGIGLYTSVWGQAQRPSADHVYEVLVRDGVVESVSDQVSSGPIDEDSFVLVGREEGALQLQELSVGESVTVSYAPKVDNDSIMDYAIGGNAILVNHGEVTAGLDDRTTAPRSAVGLSENGKKMFLVVVDGRQTDSRGMTLHELGELMVEFGSYQALNIDGGGSSTMVARMPGESDVEVVNSPSDGMERSVPNGIGIFVEDGSGELNHFAVETVMEEEHSHRVFPGLTRSFIGKGYDENFSPVNVDSIKWKALPADVGSFDEDGIFYARKSGKAVAQAQVRSTKGTKEIRVLGELDRIETTSSYLGMEIGRNADFSINGFDKNGYSAPIEARDVNLEYDQTVIEVEENENGKFTVIPLENGESTTIEVTVQDKVVRLPVTIGLETVDISEFETEDGWEFTKYPADVGASMELVEGRNGNGIQLSYDFTTTTATRAAYLQGSPMLELPGDVQQLGLWVHSDGNGAWLRTVLEDASGTRYTLTLADEVDWTGWQYVETNLPEGIQYPVKLWRIYPVETDPNSQYTGSLIFDDLTVKVPPAVDEVESEEVTPDSLIVENEGIGKDRWKFAVLNDSQFVADSPNSQQVQMARKALREIVAQDPEFLVINGDLVDTAWEEDFEFAKQVLDEEVGDAFPIYYTPGNHEIVGSGSLDNFLEVFGENRYTFDHKRTRFILLDSSTGSFRTSDFDQLIELKESLNDAATNPKIKNVVVLGHHPTRDPLPTNNSQLSDRKEAELIENWLTDFRETSNGKGAIYLSGHAHTVHLERVEGVPYMVTGSAGKSPYGSPAKGGFYAWTMFGVDPTPMPEKMFGPESSDKNSDWVQAEVRPILEDISIDGPGSISVGETATISAEGHQAGNLTFPLSYPASVSWEGSEDVFIGTGDALESAKSSGKYTATFNPVNGELTALKNGWIQLEVLSNEMKAHIDIEIE</sequence>
<evidence type="ECO:0000256" key="2">
    <source>
        <dbReference type="SAM" id="SignalP"/>
    </source>
</evidence>
<dbReference type="Gene3D" id="3.60.21.10">
    <property type="match status" value="1"/>
</dbReference>
<dbReference type="AlphaFoldDB" id="A0A1H9FHI6"/>
<dbReference type="Pfam" id="PF09992">
    <property type="entry name" value="NAGPA"/>
    <property type="match status" value="1"/>
</dbReference>
<feature type="domain" description="Calcineurin-like phosphoesterase" evidence="3">
    <location>
        <begin position="761"/>
        <end position="956"/>
    </location>
</feature>
<proteinExistence type="predicted"/>
<dbReference type="Proteomes" id="UP000199427">
    <property type="component" value="Unassembled WGS sequence"/>
</dbReference>
<accession>A0A1H9FHI6</accession>
<feature type="region of interest" description="Disordered" evidence="1">
    <location>
        <begin position="26"/>
        <end position="50"/>
    </location>
</feature>
<feature type="signal peptide" evidence="2">
    <location>
        <begin position="1"/>
        <end position="25"/>
    </location>
</feature>
<dbReference type="InterPro" id="IPR004843">
    <property type="entry name" value="Calcineurin-like_PHP"/>
</dbReference>
<dbReference type="STRING" id="571933.SAMN05216362_11229"/>
<dbReference type="OrthoDB" id="9809781at2"/>
<dbReference type="GO" id="GO:0016787">
    <property type="term" value="F:hydrolase activity"/>
    <property type="evidence" value="ECO:0007669"/>
    <property type="project" value="InterPro"/>
</dbReference>
<feature type="chain" id="PRO_5011617301" evidence="2">
    <location>
        <begin position="26"/>
        <end position="1125"/>
    </location>
</feature>
<dbReference type="SUPFAM" id="SSF56300">
    <property type="entry name" value="Metallo-dependent phosphatases"/>
    <property type="match status" value="1"/>
</dbReference>
<name>A0A1H9FHI6_9BACI</name>
<keyword evidence="6" id="KW-1185">Reference proteome</keyword>
<dbReference type="PANTHER" id="PTHR40446:SF2">
    <property type="entry name" value="N-ACETYLGLUCOSAMINE-1-PHOSPHODIESTER ALPHA-N-ACETYLGLUCOSAMINIDASE"/>
    <property type="match status" value="1"/>
</dbReference>
<reference evidence="5 6" key="1">
    <citation type="submission" date="2016-10" db="EMBL/GenBank/DDBJ databases">
        <authorList>
            <person name="de Groot N.N."/>
        </authorList>
    </citation>
    <scope>NUCLEOTIDE SEQUENCE [LARGE SCALE GENOMIC DNA]</scope>
    <source>
        <strain evidence="5 6">DSM 21633</strain>
    </source>
</reference>
<evidence type="ECO:0000259" key="4">
    <source>
        <dbReference type="Pfam" id="PF09992"/>
    </source>
</evidence>
<organism evidence="5 6">
    <name type="scientific">Piscibacillus halophilus</name>
    <dbReference type="NCBI Taxonomy" id="571933"/>
    <lineage>
        <taxon>Bacteria</taxon>
        <taxon>Bacillati</taxon>
        <taxon>Bacillota</taxon>
        <taxon>Bacilli</taxon>
        <taxon>Bacillales</taxon>
        <taxon>Bacillaceae</taxon>
        <taxon>Piscibacillus</taxon>
    </lineage>
</organism>
<evidence type="ECO:0000256" key="1">
    <source>
        <dbReference type="SAM" id="MobiDB-lite"/>
    </source>
</evidence>
<dbReference type="Pfam" id="PF00149">
    <property type="entry name" value="Metallophos"/>
    <property type="match status" value="1"/>
</dbReference>
<evidence type="ECO:0000259" key="3">
    <source>
        <dbReference type="Pfam" id="PF00149"/>
    </source>
</evidence>
<dbReference type="InterPro" id="IPR029052">
    <property type="entry name" value="Metallo-depent_PP-like"/>
</dbReference>
<feature type="domain" description="Phosphodiester glycosidase" evidence="4">
    <location>
        <begin position="220"/>
        <end position="394"/>
    </location>
</feature>
<evidence type="ECO:0000313" key="5">
    <source>
        <dbReference type="EMBL" id="SEQ37387.1"/>
    </source>
</evidence>
<dbReference type="InterPro" id="IPR018711">
    <property type="entry name" value="NAGPA"/>
</dbReference>